<feature type="domain" description="YchJ-like middle NTF2-like" evidence="1">
    <location>
        <begin position="66"/>
        <end position="166"/>
    </location>
</feature>
<dbReference type="InterPro" id="IPR032710">
    <property type="entry name" value="NTF2-like_dom_sf"/>
</dbReference>
<dbReference type="EMBL" id="AP017895">
    <property type="protein sequence ID" value="BAV87089.1"/>
    <property type="molecule type" value="Genomic_DNA"/>
</dbReference>
<evidence type="ECO:0000313" key="3">
    <source>
        <dbReference type="Proteomes" id="UP000250241"/>
    </source>
</evidence>
<organism evidence="2 3">
    <name type="scientific">Rothia aeria</name>
    <dbReference type="NCBI Taxonomy" id="172042"/>
    <lineage>
        <taxon>Bacteria</taxon>
        <taxon>Bacillati</taxon>
        <taxon>Actinomycetota</taxon>
        <taxon>Actinomycetes</taxon>
        <taxon>Micrococcales</taxon>
        <taxon>Micrococcaceae</taxon>
        <taxon>Rothia</taxon>
    </lineage>
</organism>
<keyword evidence="3" id="KW-1185">Reference proteome</keyword>
<dbReference type="AlphaFoldDB" id="A0A2Z5R2G5"/>
<protein>
    <recommendedName>
        <fullName evidence="1">YchJ-like middle NTF2-like domain-containing protein</fullName>
    </recommendedName>
</protein>
<dbReference type="Pfam" id="PF17775">
    <property type="entry name" value="YchJ_M-like"/>
    <property type="match status" value="1"/>
</dbReference>
<name>A0A2Z5R2G5_9MICC</name>
<reference evidence="2 3" key="1">
    <citation type="submission" date="2016-10" db="EMBL/GenBank/DDBJ databases">
        <title>Genome sequence of Rothia aeria strain JCM11412.</title>
        <authorList>
            <person name="Nambu T."/>
        </authorList>
    </citation>
    <scope>NUCLEOTIDE SEQUENCE [LARGE SCALE GENOMIC DNA]</scope>
    <source>
        <strain evidence="2 3">JCM 11412</strain>
    </source>
</reference>
<dbReference type="SUPFAM" id="SSF54427">
    <property type="entry name" value="NTF2-like"/>
    <property type="match status" value="1"/>
</dbReference>
<evidence type="ECO:0000259" key="1">
    <source>
        <dbReference type="Pfam" id="PF17775"/>
    </source>
</evidence>
<dbReference type="InterPro" id="IPR048469">
    <property type="entry name" value="YchJ-like_M"/>
</dbReference>
<evidence type="ECO:0000313" key="2">
    <source>
        <dbReference type="EMBL" id="BAV87089.1"/>
    </source>
</evidence>
<gene>
    <name evidence="2" type="ORF">RA11412_0790</name>
</gene>
<dbReference type="Gene3D" id="3.10.450.50">
    <property type="match status" value="1"/>
</dbReference>
<accession>A0A2Z5R2G5</accession>
<proteinExistence type="predicted"/>
<sequence length="169" mass="18761">MNKALKMPLYSNKGSFSRTFRMGCMSETILYDPQTRCSCTSGEIYGACCGRYLGEFAASGTLNAPTPLALMRSRFTAFALHDAPYLLASWHPHTRPAELTLDETLRWYRLDILGSSGGPFDAAGTVEFAAYYRSVPGTPAKEHVKGTMQEKSRFEKVNGTWYYLDGEVG</sequence>
<dbReference type="Proteomes" id="UP000250241">
    <property type="component" value="Chromosome"/>
</dbReference>
<dbReference type="KEGG" id="raj:RA11412_0790"/>